<dbReference type="Gene3D" id="3.40.50.620">
    <property type="entry name" value="HUPs"/>
    <property type="match status" value="1"/>
</dbReference>
<dbReference type="PANTHER" id="PTHR43766:SF1">
    <property type="entry name" value="TRYPTOPHAN--TRNA LIGASE, MITOCHONDRIAL"/>
    <property type="match status" value="1"/>
</dbReference>
<dbReference type="EMBL" id="LT598482">
    <property type="protein sequence ID" value="SCU85648.1"/>
    <property type="molecule type" value="Genomic_DNA"/>
</dbReference>
<evidence type="ECO:0000256" key="10">
    <source>
        <dbReference type="ARBA" id="ARBA00069760"/>
    </source>
</evidence>
<evidence type="ECO:0000256" key="1">
    <source>
        <dbReference type="ARBA" id="ARBA00004305"/>
    </source>
</evidence>
<dbReference type="SUPFAM" id="SSF52374">
    <property type="entry name" value="Nucleotidylyl transferase"/>
    <property type="match status" value="1"/>
</dbReference>
<evidence type="ECO:0000256" key="8">
    <source>
        <dbReference type="ARBA" id="ARBA00023146"/>
    </source>
</evidence>
<evidence type="ECO:0000313" key="12">
    <source>
        <dbReference type="EMBL" id="SCU85648.1"/>
    </source>
</evidence>
<protein>
    <recommendedName>
        <fullName evidence="10">Tryptophan--tRNA ligase, mitochondrial</fullName>
        <ecNumber evidence="3">6.1.1.2</ecNumber>
    </recommendedName>
    <alternativeName>
        <fullName evidence="9">Tryptophanyl-tRNA synthetase</fullName>
    </alternativeName>
</protein>
<dbReference type="AlphaFoldDB" id="A0A1G4J705"/>
<dbReference type="Gene3D" id="1.10.240.10">
    <property type="entry name" value="Tyrosyl-Transfer RNA Synthetase"/>
    <property type="match status" value="1"/>
</dbReference>
<evidence type="ECO:0000256" key="3">
    <source>
        <dbReference type="ARBA" id="ARBA00013161"/>
    </source>
</evidence>
<evidence type="ECO:0000256" key="2">
    <source>
        <dbReference type="ARBA" id="ARBA00005594"/>
    </source>
</evidence>
<dbReference type="FunFam" id="1.10.240.10:FF:000002">
    <property type="entry name" value="Tryptophan--tRNA ligase"/>
    <property type="match status" value="1"/>
</dbReference>
<keyword evidence="6 11" id="KW-0067">ATP-binding</keyword>
<keyword evidence="8 11" id="KW-0030">Aminoacyl-tRNA synthetase</keyword>
<reference evidence="13" key="1">
    <citation type="submission" date="2016-03" db="EMBL/GenBank/DDBJ databases">
        <authorList>
            <person name="Devillers Hugo."/>
        </authorList>
    </citation>
    <scope>NUCLEOTIDE SEQUENCE [LARGE SCALE GENOMIC DNA]</scope>
</reference>
<evidence type="ECO:0000256" key="5">
    <source>
        <dbReference type="ARBA" id="ARBA00022741"/>
    </source>
</evidence>
<dbReference type="InterPro" id="IPR014729">
    <property type="entry name" value="Rossmann-like_a/b/a_fold"/>
</dbReference>
<dbReference type="EC" id="6.1.1.2" evidence="3"/>
<evidence type="ECO:0000256" key="6">
    <source>
        <dbReference type="ARBA" id="ARBA00022840"/>
    </source>
</evidence>
<dbReference type="Pfam" id="PF00579">
    <property type="entry name" value="tRNA-synt_1b"/>
    <property type="match status" value="1"/>
</dbReference>
<dbReference type="FunFam" id="3.40.50.620:FF:000082">
    <property type="entry name" value="MSW1p Mitochondrial tryptophanyl-tRNA synthetase"/>
    <property type="match status" value="1"/>
</dbReference>
<keyword evidence="5 11" id="KW-0547">Nucleotide-binding</keyword>
<dbReference type="CDD" id="cd00806">
    <property type="entry name" value="TrpRS_core"/>
    <property type="match status" value="1"/>
</dbReference>
<dbReference type="GO" id="GO:0004830">
    <property type="term" value="F:tryptophan-tRNA ligase activity"/>
    <property type="evidence" value="ECO:0007669"/>
    <property type="project" value="UniProtKB-EC"/>
</dbReference>
<organism evidence="12 13">
    <name type="scientific">Lachancea meyersii CBS 8951</name>
    <dbReference type="NCBI Taxonomy" id="1266667"/>
    <lineage>
        <taxon>Eukaryota</taxon>
        <taxon>Fungi</taxon>
        <taxon>Dikarya</taxon>
        <taxon>Ascomycota</taxon>
        <taxon>Saccharomycotina</taxon>
        <taxon>Saccharomycetes</taxon>
        <taxon>Saccharomycetales</taxon>
        <taxon>Saccharomycetaceae</taxon>
        <taxon>Lachancea</taxon>
    </lineage>
</organism>
<gene>
    <name evidence="12" type="ORF">LAME_0D02190G</name>
</gene>
<dbReference type="InterPro" id="IPR050203">
    <property type="entry name" value="Trp-tRNA_synthetase"/>
</dbReference>
<evidence type="ECO:0000313" key="13">
    <source>
        <dbReference type="Proteomes" id="UP000191144"/>
    </source>
</evidence>
<evidence type="ECO:0000256" key="4">
    <source>
        <dbReference type="ARBA" id="ARBA00022598"/>
    </source>
</evidence>
<dbReference type="GO" id="GO:0005759">
    <property type="term" value="C:mitochondrial matrix"/>
    <property type="evidence" value="ECO:0007669"/>
    <property type="project" value="UniProtKB-SubCell"/>
</dbReference>
<dbReference type="GO" id="GO:0005524">
    <property type="term" value="F:ATP binding"/>
    <property type="evidence" value="ECO:0007669"/>
    <property type="project" value="UniProtKB-KW"/>
</dbReference>
<evidence type="ECO:0000256" key="11">
    <source>
        <dbReference type="RuleBase" id="RU363036"/>
    </source>
</evidence>
<proteinExistence type="inferred from homology"/>
<comment type="similarity">
    <text evidence="2 11">Belongs to the class-I aminoacyl-tRNA synthetase family.</text>
</comment>
<dbReference type="InterPro" id="IPR001412">
    <property type="entry name" value="aa-tRNA-synth_I_CS"/>
</dbReference>
<accession>A0A1G4J705</accession>
<dbReference type="PRINTS" id="PR01039">
    <property type="entry name" value="TRNASYNTHTRP"/>
</dbReference>
<evidence type="ECO:0000256" key="7">
    <source>
        <dbReference type="ARBA" id="ARBA00022917"/>
    </source>
</evidence>
<sequence>MKAYNSFQAFRGLSRTVKTTKYKIHSSDIPENSTIFSLVQPTGKFHLGNYLGSVRTWKELCDLKREDTRLIFGIADLHAITVPIPDGQKLRQSRKEATASILALGIDPSAAIIFNQSHVHQHAELHWLLSTIAPMGLLNRMTQWKSKSNLKNTSDEETLGNVKLGLFSYPVLQAADILLYRSTHVPVGEDQAQHLELTRTLAQSFNTLFKTDVFSIPTTILAPTKRILSLLDPASKMSKSDPNQNATIYLNDKPDTIAKKIKKAVTDSTSHEFLYDPTNRPGVSNLINIVSGIQRKSIADVEKEISAFKSHSAFKSYVSDILIEALRKPRENFNMLMREPEYLDTVTRQGSQAAAELAEKNIKEIKQIMGF</sequence>
<keyword evidence="13" id="KW-1185">Reference proteome</keyword>
<dbReference type="NCBIfam" id="TIGR00233">
    <property type="entry name" value="trpS"/>
    <property type="match status" value="1"/>
</dbReference>
<dbReference type="Proteomes" id="UP000191144">
    <property type="component" value="Chromosome D"/>
</dbReference>
<evidence type="ECO:0000256" key="9">
    <source>
        <dbReference type="ARBA" id="ARBA00030268"/>
    </source>
</evidence>
<dbReference type="PANTHER" id="PTHR43766">
    <property type="entry name" value="TRYPTOPHAN--TRNA LIGASE, MITOCHONDRIAL"/>
    <property type="match status" value="1"/>
</dbReference>
<dbReference type="InterPro" id="IPR002306">
    <property type="entry name" value="Trp-tRNA-ligase"/>
</dbReference>
<keyword evidence="7 11" id="KW-0648">Protein biosynthesis</keyword>
<name>A0A1G4J705_9SACH</name>
<comment type="subcellular location">
    <subcellularLocation>
        <location evidence="1">Mitochondrion matrix</location>
    </subcellularLocation>
</comment>
<dbReference type="OrthoDB" id="15808at2759"/>
<dbReference type="InterPro" id="IPR002305">
    <property type="entry name" value="aa-tRNA-synth_Ic"/>
</dbReference>
<keyword evidence="4 11" id="KW-0436">Ligase</keyword>
<dbReference type="PROSITE" id="PS00178">
    <property type="entry name" value="AA_TRNA_LIGASE_I"/>
    <property type="match status" value="1"/>
</dbReference>
<dbReference type="GO" id="GO:0070183">
    <property type="term" value="P:mitochondrial tryptophanyl-tRNA aminoacylation"/>
    <property type="evidence" value="ECO:0007669"/>
    <property type="project" value="TreeGrafter"/>
</dbReference>